<dbReference type="AlphaFoldDB" id="A0A1Y2AZR6"/>
<evidence type="ECO:0000313" key="3">
    <source>
        <dbReference type="Proteomes" id="UP000193920"/>
    </source>
</evidence>
<sequence>MISSTKNSKDCCVEKTLPKLTFKIQPMMKNSENIIKTEQPHTRNLNSNNSAFLTGNVEEEKAYHYRSKSVTFVKESLEQIRLFHIFDPPNSITMTPIHYSTGKIDSNSLFRLHNRNRNDKFKVISFTSSELKKNALYDHPVRSSHRSKLNIPYNLKMDFSFGSNSPSPKSSSPSSPKSTPKLEMSNNLPIEKNNTSNYKLSEDRSSQKEMNLSYELGNPKSPVVPNNYSYTTNVMDNSLNFVNNNKEVIYNTSALTVTPHKITPLVQLI</sequence>
<comment type="caution">
    <text evidence="2">The sequence shown here is derived from an EMBL/GenBank/DDBJ whole genome shotgun (WGS) entry which is preliminary data.</text>
</comment>
<feature type="compositionally biased region" description="Low complexity" evidence="1">
    <location>
        <begin position="163"/>
        <end position="181"/>
    </location>
</feature>
<gene>
    <name evidence="2" type="ORF">LY90DRAFT_705797</name>
</gene>
<name>A0A1Y2AZR6_9FUNG</name>
<dbReference type="EMBL" id="MCOG01000189">
    <property type="protein sequence ID" value="ORY27954.1"/>
    <property type="molecule type" value="Genomic_DNA"/>
</dbReference>
<organism evidence="2 3">
    <name type="scientific">Neocallimastix californiae</name>
    <dbReference type="NCBI Taxonomy" id="1754190"/>
    <lineage>
        <taxon>Eukaryota</taxon>
        <taxon>Fungi</taxon>
        <taxon>Fungi incertae sedis</taxon>
        <taxon>Chytridiomycota</taxon>
        <taxon>Chytridiomycota incertae sedis</taxon>
        <taxon>Neocallimastigomycetes</taxon>
        <taxon>Neocallimastigales</taxon>
        <taxon>Neocallimastigaceae</taxon>
        <taxon>Neocallimastix</taxon>
    </lineage>
</organism>
<evidence type="ECO:0000313" key="2">
    <source>
        <dbReference type="EMBL" id="ORY27954.1"/>
    </source>
</evidence>
<feature type="region of interest" description="Disordered" evidence="1">
    <location>
        <begin position="162"/>
        <end position="218"/>
    </location>
</feature>
<protein>
    <submittedName>
        <fullName evidence="2">Uncharacterized protein</fullName>
    </submittedName>
</protein>
<proteinExistence type="predicted"/>
<dbReference type="OrthoDB" id="2147541at2759"/>
<evidence type="ECO:0000256" key="1">
    <source>
        <dbReference type="SAM" id="MobiDB-lite"/>
    </source>
</evidence>
<reference evidence="2 3" key="1">
    <citation type="submission" date="2016-08" db="EMBL/GenBank/DDBJ databases">
        <title>A Parts List for Fungal Cellulosomes Revealed by Comparative Genomics.</title>
        <authorList>
            <consortium name="DOE Joint Genome Institute"/>
            <person name="Haitjema C.H."/>
            <person name="Gilmore S.P."/>
            <person name="Henske J.K."/>
            <person name="Solomon K.V."/>
            <person name="De Groot R."/>
            <person name="Kuo A."/>
            <person name="Mondo S.J."/>
            <person name="Salamov A.A."/>
            <person name="Labutti K."/>
            <person name="Zhao Z."/>
            <person name="Chiniquy J."/>
            <person name="Barry K."/>
            <person name="Brewer H.M."/>
            <person name="Purvine S.O."/>
            <person name="Wright A.T."/>
            <person name="Boxma B."/>
            <person name="Van Alen T."/>
            <person name="Hackstein J.H."/>
            <person name="Baker S.E."/>
            <person name="Grigoriev I.V."/>
            <person name="O'Malley M.A."/>
        </authorList>
    </citation>
    <scope>NUCLEOTIDE SEQUENCE [LARGE SCALE GENOMIC DNA]</scope>
    <source>
        <strain evidence="2 3">G1</strain>
    </source>
</reference>
<keyword evidence="3" id="KW-1185">Reference proteome</keyword>
<accession>A0A1Y2AZR6</accession>
<dbReference type="Proteomes" id="UP000193920">
    <property type="component" value="Unassembled WGS sequence"/>
</dbReference>
<feature type="compositionally biased region" description="Polar residues" evidence="1">
    <location>
        <begin position="184"/>
        <end position="199"/>
    </location>
</feature>